<evidence type="ECO:0000313" key="1">
    <source>
        <dbReference type="EMBL" id="RHZ73559.1"/>
    </source>
</evidence>
<comment type="caution">
    <text evidence="1">The sequence shown here is derived from an EMBL/GenBank/DDBJ whole genome shotgun (WGS) entry which is preliminary data.</text>
</comment>
<proteinExistence type="predicted"/>
<dbReference type="OrthoDB" id="2752996at2759"/>
<evidence type="ECO:0000313" key="2">
    <source>
        <dbReference type="Proteomes" id="UP000266861"/>
    </source>
</evidence>
<organism evidence="1 2">
    <name type="scientific">Diversispora epigaea</name>
    <dbReference type="NCBI Taxonomy" id="1348612"/>
    <lineage>
        <taxon>Eukaryota</taxon>
        <taxon>Fungi</taxon>
        <taxon>Fungi incertae sedis</taxon>
        <taxon>Mucoromycota</taxon>
        <taxon>Glomeromycotina</taxon>
        <taxon>Glomeromycetes</taxon>
        <taxon>Diversisporales</taxon>
        <taxon>Diversisporaceae</taxon>
        <taxon>Diversispora</taxon>
    </lineage>
</organism>
<sequence length="181" mass="21796">MLNFKYQERFKHIMSSTKCREIDWDLTFKTKHPSKITSDTTNKEDSSRSFTIKLLCEELPTLSQRYVHKPNLYNSSSCVLCDELIEKDNMHVFTCKRKENIDPIKNLNNKFKEILMERIKKEESNIDIKVIWKHINEIDILNYSSYGPIFGMKFNIIYKISFRKLAHMYEKDYTLLRFDLF</sequence>
<dbReference type="EMBL" id="PQFF01000213">
    <property type="protein sequence ID" value="RHZ73559.1"/>
    <property type="molecule type" value="Genomic_DNA"/>
</dbReference>
<reference evidence="1 2" key="1">
    <citation type="submission" date="2018-08" db="EMBL/GenBank/DDBJ databases">
        <title>Genome and evolution of the arbuscular mycorrhizal fungus Diversispora epigaea (formerly Glomus versiforme) and its bacterial endosymbionts.</title>
        <authorList>
            <person name="Sun X."/>
            <person name="Fei Z."/>
            <person name="Harrison M."/>
        </authorList>
    </citation>
    <scope>NUCLEOTIDE SEQUENCE [LARGE SCALE GENOMIC DNA]</scope>
    <source>
        <strain evidence="1 2">IT104</strain>
    </source>
</reference>
<dbReference type="Proteomes" id="UP000266861">
    <property type="component" value="Unassembled WGS sequence"/>
</dbReference>
<gene>
    <name evidence="1" type="ORF">Glove_230g183</name>
</gene>
<name>A0A397ICF7_9GLOM</name>
<protein>
    <submittedName>
        <fullName evidence="1">Uncharacterized protein</fullName>
    </submittedName>
</protein>
<dbReference type="AlphaFoldDB" id="A0A397ICF7"/>
<accession>A0A397ICF7</accession>
<keyword evidence="2" id="KW-1185">Reference proteome</keyword>